<dbReference type="SUPFAM" id="SSF88659">
    <property type="entry name" value="Sigma3 and sigma4 domains of RNA polymerase sigma factors"/>
    <property type="match status" value="1"/>
</dbReference>
<reference evidence="2" key="1">
    <citation type="submission" date="2022-09" db="EMBL/GenBank/DDBJ databases">
        <authorList>
            <person name="Duchaud E."/>
        </authorList>
    </citation>
    <scope>NUCLEOTIDE SEQUENCE</scope>
    <source>
        <strain evidence="2">TRV642</strain>
    </source>
</reference>
<dbReference type="Pfam" id="PF12728">
    <property type="entry name" value="HTH_17"/>
    <property type="match status" value="1"/>
</dbReference>
<evidence type="ECO:0000313" key="2">
    <source>
        <dbReference type="EMBL" id="CAI2768583.1"/>
    </source>
</evidence>
<dbReference type="InterPro" id="IPR010093">
    <property type="entry name" value="SinI_DNA-bd"/>
</dbReference>
<dbReference type="InterPro" id="IPR041657">
    <property type="entry name" value="HTH_17"/>
</dbReference>
<dbReference type="Gene3D" id="1.10.10.60">
    <property type="entry name" value="Homeodomain-like"/>
    <property type="match status" value="1"/>
</dbReference>
<gene>
    <name evidence="2" type="ORF">TRV642_3835</name>
</gene>
<dbReference type="GO" id="GO:0003677">
    <property type="term" value="F:DNA binding"/>
    <property type="evidence" value="ECO:0007669"/>
    <property type="project" value="InterPro"/>
</dbReference>
<accession>A0A9W4X4L1</accession>
<feature type="domain" description="Helix-turn-helix" evidence="1">
    <location>
        <begin position="114"/>
        <end position="153"/>
    </location>
</feature>
<organism evidence="2 3">
    <name type="scientific">Flavobacterium collinsii</name>
    <dbReference type="NCBI Taxonomy" id="1114861"/>
    <lineage>
        <taxon>Bacteria</taxon>
        <taxon>Pseudomonadati</taxon>
        <taxon>Bacteroidota</taxon>
        <taxon>Flavobacteriia</taxon>
        <taxon>Flavobacteriales</taxon>
        <taxon>Flavobacteriaceae</taxon>
        <taxon>Flavobacterium</taxon>
    </lineage>
</organism>
<proteinExistence type="predicted"/>
<evidence type="ECO:0000313" key="3">
    <source>
        <dbReference type="Proteomes" id="UP001152749"/>
    </source>
</evidence>
<protein>
    <recommendedName>
        <fullName evidence="1">Helix-turn-helix domain-containing protein</fullName>
    </recommendedName>
</protein>
<dbReference type="KEGG" id="fcs:TRV642_3835"/>
<sequence>MFTAVFLFCSFSFLLFFNRFLPYICTIFVPALKRRRSGTYVYLWYLNGETKMMKRINKQCLNCGEEFLPKTVASVYCSHICSKKAYKQKMIRLKNEAEIKALADKIPQTRVFISVPEAGMLFGIAKRTLYRLVGQGKIPSVNLGTRLVRIERSVMEGMYGSARSLPQPESIPKKKLYSLEKEDCYSIGEIAERFQISEGSVYNHIRKYSIPTRQI</sequence>
<dbReference type="InterPro" id="IPR013324">
    <property type="entry name" value="RNA_pol_sigma_r3/r4-like"/>
</dbReference>
<name>A0A9W4X4L1_9FLAO</name>
<dbReference type="AlphaFoldDB" id="A0A9W4X4L1"/>
<dbReference type="EMBL" id="OX336425">
    <property type="protein sequence ID" value="CAI2768583.1"/>
    <property type="molecule type" value="Genomic_DNA"/>
</dbReference>
<dbReference type="Proteomes" id="UP001152749">
    <property type="component" value="Chromosome"/>
</dbReference>
<dbReference type="NCBIfam" id="TIGR01764">
    <property type="entry name" value="excise"/>
    <property type="match status" value="1"/>
</dbReference>
<evidence type="ECO:0000259" key="1">
    <source>
        <dbReference type="Pfam" id="PF12728"/>
    </source>
</evidence>